<gene>
    <name evidence="4" type="ORF">WCV65_04925</name>
</gene>
<dbReference type="Gene3D" id="3.40.50.360">
    <property type="match status" value="1"/>
</dbReference>
<protein>
    <submittedName>
        <fullName evidence="4">NAD(P)H-dependent oxidoreductase</fullName>
        <ecNumber evidence="4">1.-.-.-</ecNumber>
    </submittedName>
</protein>
<evidence type="ECO:0000256" key="2">
    <source>
        <dbReference type="ARBA" id="ARBA00023002"/>
    </source>
</evidence>
<proteinExistence type="inferred from homology"/>
<evidence type="ECO:0000313" key="5">
    <source>
        <dbReference type="Proteomes" id="UP001377337"/>
    </source>
</evidence>
<dbReference type="InterPro" id="IPR051545">
    <property type="entry name" value="NAD(P)H_dehydrogenase_qn"/>
</dbReference>
<organism evidence="4 5">
    <name type="scientific">Metabacillus sediminis</name>
    <dbReference type="NCBI Taxonomy" id="3117746"/>
    <lineage>
        <taxon>Bacteria</taxon>
        <taxon>Bacillati</taxon>
        <taxon>Bacillota</taxon>
        <taxon>Bacilli</taxon>
        <taxon>Bacillales</taxon>
        <taxon>Bacillaceae</taxon>
        <taxon>Metabacillus</taxon>
    </lineage>
</organism>
<evidence type="ECO:0000259" key="3">
    <source>
        <dbReference type="Pfam" id="PF02525"/>
    </source>
</evidence>
<dbReference type="RefSeq" id="WP_035404945.1">
    <property type="nucleotide sequence ID" value="NZ_CP147407.1"/>
</dbReference>
<reference evidence="4 5" key="1">
    <citation type="submission" date="2024-02" db="EMBL/GenBank/DDBJ databases">
        <title>Seven novel Bacillus-like species.</title>
        <authorList>
            <person name="Liu G."/>
        </authorList>
    </citation>
    <scope>NUCLEOTIDE SEQUENCE [LARGE SCALE GENOMIC DNA]</scope>
    <source>
        <strain evidence="4 5">FJAT-52054</strain>
    </source>
</reference>
<dbReference type="Pfam" id="PF02525">
    <property type="entry name" value="Flavodoxin_2"/>
    <property type="match status" value="1"/>
</dbReference>
<evidence type="ECO:0000256" key="1">
    <source>
        <dbReference type="ARBA" id="ARBA00006252"/>
    </source>
</evidence>
<dbReference type="PANTHER" id="PTHR10204:SF34">
    <property type="entry name" value="NAD(P)H DEHYDROGENASE [QUINONE] 1 ISOFORM 1"/>
    <property type="match status" value="1"/>
</dbReference>
<keyword evidence="5" id="KW-1185">Reference proteome</keyword>
<dbReference type="InterPro" id="IPR029039">
    <property type="entry name" value="Flavoprotein-like_sf"/>
</dbReference>
<dbReference type="PANTHER" id="PTHR10204">
    <property type="entry name" value="NAD P H OXIDOREDUCTASE-RELATED"/>
    <property type="match status" value="1"/>
</dbReference>
<dbReference type="EC" id="1.-.-.-" evidence="4"/>
<dbReference type="GO" id="GO:0016491">
    <property type="term" value="F:oxidoreductase activity"/>
    <property type="evidence" value="ECO:0007669"/>
    <property type="project" value="UniProtKB-KW"/>
</dbReference>
<dbReference type="EMBL" id="CP147407">
    <property type="protein sequence ID" value="WXB97823.1"/>
    <property type="molecule type" value="Genomic_DNA"/>
</dbReference>
<dbReference type="InterPro" id="IPR003680">
    <property type="entry name" value="Flavodoxin_fold"/>
</dbReference>
<dbReference type="Proteomes" id="UP001377337">
    <property type="component" value="Chromosome"/>
</dbReference>
<dbReference type="SUPFAM" id="SSF52218">
    <property type="entry name" value="Flavoproteins"/>
    <property type="match status" value="1"/>
</dbReference>
<feature type="domain" description="Flavodoxin-like fold" evidence="3">
    <location>
        <begin position="1"/>
        <end position="186"/>
    </location>
</feature>
<accession>A0ABZ2NJ89</accession>
<keyword evidence="2 4" id="KW-0560">Oxidoreductase</keyword>
<sequence>MKTLIIFAHPKLDSFNGAILEAIIDELKVLQSEIRVRDLYRIGFQPVLHEDNYSEFYQTKIPADILEEQSYLLWAEQIIFIFPTWWSGMPAILKGYIDRVFSNGFAFRMIKNGTEGLLKGKKGLIIQTTGQPEQKLKPSQLTMAMETAMDYGIFQICGIDTVSHQFLYGVTLSDHATKQRMLREIRDIIQLL</sequence>
<comment type="similarity">
    <text evidence="1">Belongs to the NAD(P)H dehydrogenase (quinone) family.</text>
</comment>
<name>A0ABZ2NJ89_9BACI</name>
<evidence type="ECO:0000313" key="4">
    <source>
        <dbReference type="EMBL" id="WXB97823.1"/>
    </source>
</evidence>